<accession>A0A0J6Y6Q1</accession>
<dbReference type="AlphaFoldDB" id="A0A0J6Y6Q1"/>
<reference evidence="3" key="1">
    <citation type="journal article" date="2010" name="Genome Res.">
        <title>Population genomic sequencing of Coccidioides fungi reveals recent hybridization and transposon control.</title>
        <authorList>
            <person name="Neafsey D.E."/>
            <person name="Barker B.M."/>
            <person name="Sharpton T.J."/>
            <person name="Stajich J.E."/>
            <person name="Park D.J."/>
            <person name="Whiston E."/>
            <person name="Hung C.-Y."/>
            <person name="McMahan C."/>
            <person name="White J."/>
            <person name="Sykes S."/>
            <person name="Heiman D."/>
            <person name="Young S."/>
            <person name="Zeng Q."/>
            <person name="Abouelleil A."/>
            <person name="Aftuck L."/>
            <person name="Bessette D."/>
            <person name="Brown A."/>
            <person name="FitzGerald M."/>
            <person name="Lui A."/>
            <person name="Macdonald J.P."/>
            <person name="Priest M."/>
            <person name="Orbach M.J."/>
            <person name="Galgiani J.N."/>
            <person name="Kirkland T.N."/>
            <person name="Cole G.T."/>
            <person name="Birren B.W."/>
            <person name="Henn M.R."/>
            <person name="Taylor J.W."/>
            <person name="Rounsley S.D."/>
        </authorList>
    </citation>
    <scope>NUCLEOTIDE SEQUENCE [LARGE SCALE GENOMIC DNA]</scope>
    <source>
        <strain evidence="3">RMSCC 2394</strain>
    </source>
</reference>
<proteinExistence type="predicted"/>
<organism evidence="2 3">
    <name type="scientific">Coccidioides immitis RMSCC 2394</name>
    <dbReference type="NCBI Taxonomy" id="404692"/>
    <lineage>
        <taxon>Eukaryota</taxon>
        <taxon>Fungi</taxon>
        <taxon>Dikarya</taxon>
        <taxon>Ascomycota</taxon>
        <taxon>Pezizomycotina</taxon>
        <taxon>Eurotiomycetes</taxon>
        <taxon>Eurotiomycetidae</taxon>
        <taxon>Onygenales</taxon>
        <taxon>Onygenaceae</taxon>
        <taxon>Coccidioides</taxon>
    </lineage>
</organism>
<dbReference type="Proteomes" id="UP000054565">
    <property type="component" value="Unassembled WGS sequence"/>
</dbReference>
<evidence type="ECO:0000313" key="3">
    <source>
        <dbReference type="Proteomes" id="UP000054565"/>
    </source>
</evidence>
<name>A0A0J6Y6Q1_COCIT</name>
<sequence>MRYIYWPPPSGAAAPSVAGGLVTNPGNCPFNHGVRPGWLALKPSTGHGPVLPNGSAGWHNGLISPSPARPYRRTSTTAEPALEQCSGGTSRVPRHHRLHFGPSTSWDLPA</sequence>
<gene>
    <name evidence="2" type="ORF">CIRG_04042</name>
</gene>
<dbReference type="EMBL" id="DS028094">
    <property type="protein sequence ID" value="KMP04351.1"/>
    <property type="molecule type" value="Genomic_DNA"/>
</dbReference>
<evidence type="ECO:0000256" key="1">
    <source>
        <dbReference type="SAM" id="MobiDB-lite"/>
    </source>
</evidence>
<feature type="region of interest" description="Disordered" evidence="1">
    <location>
        <begin position="61"/>
        <end position="110"/>
    </location>
</feature>
<evidence type="ECO:0000313" key="2">
    <source>
        <dbReference type="EMBL" id="KMP04351.1"/>
    </source>
</evidence>
<protein>
    <submittedName>
        <fullName evidence="2">Uncharacterized protein</fullName>
    </submittedName>
</protein>